<dbReference type="RefSeq" id="WP_145069763.1">
    <property type="nucleotide sequence ID" value="NZ_CP036287.1"/>
</dbReference>
<gene>
    <name evidence="1" type="ORF">Pla133_47840</name>
</gene>
<organism evidence="1 2">
    <name type="scientific">Engelhardtia mirabilis</name>
    <dbReference type="NCBI Taxonomy" id="2528011"/>
    <lineage>
        <taxon>Bacteria</taxon>
        <taxon>Pseudomonadati</taxon>
        <taxon>Planctomycetota</taxon>
        <taxon>Planctomycetia</taxon>
        <taxon>Planctomycetia incertae sedis</taxon>
        <taxon>Engelhardtia</taxon>
    </lineage>
</organism>
<dbReference type="Proteomes" id="UP000316921">
    <property type="component" value="Chromosome"/>
</dbReference>
<reference evidence="1 2" key="1">
    <citation type="submission" date="2019-02" db="EMBL/GenBank/DDBJ databases">
        <title>Deep-cultivation of Planctomycetes and their phenomic and genomic characterization uncovers novel biology.</title>
        <authorList>
            <person name="Wiegand S."/>
            <person name="Jogler M."/>
            <person name="Boedeker C."/>
            <person name="Pinto D."/>
            <person name="Vollmers J."/>
            <person name="Rivas-Marin E."/>
            <person name="Kohn T."/>
            <person name="Peeters S.H."/>
            <person name="Heuer A."/>
            <person name="Rast P."/>
            <person name="Oberbeckmann S."/>
            <person name="Bunk B."/>
            <person name="Jeske O."/>
            <person name="Meyerdierks A."/>
            <person name="Storesund J.E."/>
            <person name="Kallscheuer N."/>
            <person name="Luecker S."/>
            <person name="Lage O.M."/>
            <person name="Pohl T."/>
            <person name="Merkel B.J."/>
            <person name="Hornburger P."/>
            <person name="Mueller R.-W."/>
            <person name="Bruemmer F."/>
            <person name="Labrenz M."/>
            <person name="Spormann A.M."/>
            <person name="Op den Camp H."/>
            <person name="Overmann J."/>
            <person name="Amann R."/>
            <person name="Jetten M.S.M."/>
            <person name="Mascher T."/>
            <person name="Medema M.H."/>
            <person name="Devos D.P."/>
            <person name="Kaster A.-K."/>
            <person name="Ovreas L."/>
            <person name="Rohde M."/>
            <person name="Galperin M.Y."/>
            <person name="Jogler C."/>
        </authorList>
    </citation>
    <scope>NUCLEOTIDE SEQUENCE [LARGE SCALE GENOMIC DNA]</scope>
    <source>
        <strain evidence="1 2">Pla133</strain>
    </source>
</reference>
<dbReference type="KEGG" id="pbap:Pla133_47840"/>
<name>A0A518BRS1_9BACT</name>
<protein>
    <submittedName>
        <fullName evidence="1">Uncharacterized protein</fullName>
    </submittedName>
</protein>
<sequence>MLPILLCVPLASDCAPPIAPIALVGQPTPDGGSLSIVVDLAVNSSGDWLVVADTTATTNIVDDVVLSPTGVVYTWGQSFAEPPGSTLIAVAQELQLSDDGVVMALLLLDDPAALPSYGGLHVGNTLVLGEAEPLALAPFAPGSTLDAGSDLSLVSAGKFATQGFITQPGMPGTISVLITATVDPKTGALQSLAVPFTEGDTLGGGQVIGFNQYSPVLNEAGQLAFSALIDPPGPPAARSALFIDGQLLLEELTPAPGVGVTLSKLGRFDINASGQWAARIAVASSSDTDGVLLVGGEVLAREGSLLSGNPALPLRTISESPVFLSDVGNVLWAGDLGLPVPSGQRRALFVGDQVLVREGVTVVDGATVTQLDLGSDGFAQSSSGRYVIFEAKLSDGRQGAFLVDREPSLASPVAGVTALFGCNPLASCLAPTGGSLALGASLQLGLAGGQSPSASPFLLLADAPLFTLAPCGLELPGIGELLLSPAPPNPFLILPGNPGADPAPFTLTVPSTPGLAGVPVWTQGLFVDSGPQPLRLSNALELLLVT</sequence>
<proteinExistence type="predicted"/>
<evidence type="ECO:0000313" key="2">
    <source>
        <dbReference type="Proteomes" id="UP000316921"/>
    </source>
</evidence>
<evidence type="ECO:0000313" key="1">
    <source>
        <dbReference type="EMBL" id="QDU69663.1"/>
    </source>
</evidence>
<accession>A0A518BRS1</accession>
<dbReference type="EMBL" id="CP036287">
    <property type="protein sequence ID" value="QDU69663.1"/>
    <property type="molecule type" value="Genomic_DNA"/>
</dbReference>
<keyword evidence="2" id="KW-1185">Reference proteome</keyword>
<dbReference type="AlphaFoldDB" id="A0A518BRS1"/>